<dbReference type="GO" id="GO:0140359">
    <property type="term" value="F:ABC-type transporter activity"/>
    <property type="evidence" value="ECO:0007669"/>
    <property type="project" value="InterPro"/>
</dbReference>
<keyword evidence="7 9" id="KW-1133">Transmembrane helix</keyword>
<gene>
    <name evidence="11" type="ORF">DYB28_012047</name>
</gene>
<name>A0A9X8EAD1_APHAT</name>
<dbReference type="InterPro" id="IPR050173">
    <property type="entry name" value="ABC_transporter_C-like"/>
</dbReference>
<keyword evidence="5" id="KW-0547">Nucleotide-binding</keyword>
<dbReference type="GO" id="GO:0005524">
    <property type="term" value="F:ATP binding"/>
    <property type="evidence" value="ECO:0007669"/>
    <property type="project" value="UniProtKB-KW"/>
</dbReference>
<evidence type="ECO:0000256" key="8">
    <source>
        <dbReference type="ARBA" id="ARBA00023136"/>
    </source>
</evidence>
<dbReference type="EMBL" id="QUTI01013901">
    <property type="protein sequence ID" value="RLO12317.1"/>
    <property type="molecule type" value="Genomic_DNA"/>
</dbReference>
<comment type="subcellular location">
    <subcellularLocation>
        <location evidence="1">Endomembrane system</location>
        <topology evidence="1">Multi-pass membrane protein</topology>
    </subcellularLocation>
</comment>
<evidence type="ECO:0000256" key="5">
    <source>
        <dbReference type="ARBA" id="ARBA00022741"/>
    </source>
</evidence>
<dbReference type="Gene3D" id="1.20.1560.10">
    <property type="entry name" value="ABC transporter type 1, transmembrane domain"/>
    <property type="match status" value="1"/>
</dbReference>
<keyword evidence="2" id="KW-0813">Transport</keyword>
<dbReference type="PANTHER" id="PTHR24223:SF443">
    <property type="entry name" value="MULTIDRUG-RESISTANCE LIKE PROTEIN 1, ISOFORM I"/>
    <property type="match status" value="1"/>
</dbReference>
<dbReference type="Proteomes" id="UP000275652">
    <property type="component" value="Unassembled WGS sequence"/>
</dbReference>
<dbReference type="GO" id="GO:0012505">
    <property type="term" value="C:endomembrane system"/>
    <property type="evidence" value="ECO:0007669"/>
    <property type="project" value="UniProtKB-SubCell"/>
</dbReference>
<evidence type="ECO:0000256" key="3">
    <source>
        <dbReference type="ARBA" id="ARBA00022692"/>
    </source>
</evidence>
<accession>A0A9X8EAD1</accession>
<keyword evidence="4" id="KW-0677">Repeat</keyword>
<evidence type="ECO:0000256" key="9">
    <source>
        <dbReference type="SAM" id="Phobius"/>
    </source>
</evidence>
<evidence type="ECO:0000313" key="11">
    <source>
        <dbReference type="EMBL" id="RLO12317.1"/>
    </source>
</evidence>
<feature type="domain" description="ABC transmembrane type-1" evidence="10">
    <location>
        <begin position="12"/>
        <end position="78"/>
    </location>
</feature>
<evidence type="ECO:0000256" key="4">
    <source>
        <dbReference type="ARBA" id="ARBA00022737"/>
    </source>
</evidence>
<dbReference type="SUPFAM" id="SSF90123">
    <property type="entry name" value="ABC transporter transmembrane region"/>
    <property type="match status" value="1"/>
</dbReference>
<comment type="caution">
    <text evidence="11">The sequence shown here is derived from an EMBL/GenBank/DDBJ whole genome shotgun (WGS) entry which is preliminary data.</text>
</comment>
<evidence type="ECO:0000259" key="10">
    <source>
        <dbReference type="Pfam" id="PF00664"/>
    </source>
</evidence>
<evidence type="ECO:0000313" key="12">
    <source>
        <dbReference type="Proteomes" id="UP000275652"/>
    </source>
</evidence>
<keyword evidence="6" id="KW-0067">ATP-binding</keyword>
<dbReference type="PANTHER" id="PTHR24223">
    <property type="entry name" value="ATP-BINDING CASSETTE SUB-FAMILY C"/>
    <property type="match status" value="1"/>
</dbReference>
<organism evidence="11 12">
    <name type="scientific">Aphanomyces astaci</name>
    <name type="common">Crayfish plague agent</name>
    <dbReference type="NCBI Taxonomy" id="112090"/>
    <lineage>
        <taxon>Eukaryota</taxon>
        <taxon>Sar</taxon>
        <taxon>Stramenopiles</taxon>
        <taxon>Oomycota</taxon>
        <taxon>Saprolegniomycetes</taxon>
        <taxon>Saprolegniales</taxon>
        <taxon>Verrucalvaceae</taxon>
        <taxon>Aphanomyces</taxon>
    </lineage>
</organism>
<feature type="non-terminal residue" evidence="11">
    <location>
        <position position="110"/>
    </location>
</feature>
<proteinExistence type="predicted"/>
<dbReference type="AlphaFoldDB" id="A0A9X8EAD1"/>
<sequence>MSVWARNGPLSLAYGWGYVALAGASVVMVYGRSIFTLITAMLCSKNFHSKVLRNVLRAPVPTFFDVTPGGRVLNRFSSSNLPHFGLCVWQFGFSILSVLVVCAETTRACG</sequence>
<dbReference type="InterPro" id="IPR036640">
    <property type="entry name" value="ABC1_TM_sf"/>
</dbReference>
<feature type="transmembrane region" description="Helical" evidence="9">
    <location>
        <begin position="16"/>
        <end position="43"/>
    </location>
</feature>
<reference evidence="11 12" key="1">
    <citation type="journal article" date="2018" name="J. Invertebr. Pathol.">
        <title>New genotyping method for the causative agent of crayfish plague (Aphanomyces astaci) based on whole genome data.</title>
        <authorList>
            <person name="Minardi D."/>
            <person name="Studholme D.J."/>
            <person name="van der Giezen M."/>
            <person name="Pretto T."/>
            <person name="Oidtmann B."/>
        </authorList>
    </citation>
    <scope>NUCLEOTIDE SEQUENCE [LARGE SCALE GENOMIC DNA]</scope>
    <source>
        <strain evidence="11 12">KB13</strain>
    </source>
</reference>
<dbReference type="InterPro" id="IPR011527">
    <property type="entry name" value="ABC1_TM_dom"/>
</dbReference>
<dbReference type="Pfam" id="PF00664">
    <property type="entry name" value="ABC_membrane"/>
    <property type="match status" value="1"/>
</dbReference>
<keyword evidence="3 9" id="KW-0812">Transmembrane</keyword>
<evidence type="ECO:0000256" key="7">
    <source>
        <dbReference type="ARBA" id="ARBA00022989"/>
    </source>
</evidence>
<dbReference type="GO" id="GO:0016020">
    <property type="term" value="C:membrane"/>
    <property type="evidence" value="ECO:0007669"/>
    <property type="project" value="InterPro"/>
</dbReference>
<keyword evidence="8 9" id="KW-0472">Membrane</keyword>
<evidence type="ECO:0000256" key="2">
    <source>
        <dbReference type="ARBA" id="ARBA00022448"/>
    </source>
</evidence>
<evidence type="ECO:0000256" key="6">
    <source>
        <dbReference type="ARBA" id="ARBA00022840"/>
    </source>
</evidence>
<protein>
    <recommendedName>
        <fullName evidence="10">ABC transmembrane type-1 domain-containing protein</fullName>
    </recommendedName>
</protein>
<evidence type="ECO:0000256" key="1">
    <source>
        <dbReference type="ARBA" id="ARBA00004127"/>
    </source>
</evidence>